<feature type="region of interest" description="Disordered" evidence="1">
    <location>
        <begin position="41"/>
        <end position="80"/>
    </location>
</feature>
<reference evidence="2 3" key="1">
    <citation type="submission" date="2018-02" db="EMBL/GenBank/DDBJ databases">
        <title>Genome sequence of the basidiomycete white-rot fungus Phlebia centrifuga.</title>
        <authorList>
            <person name="Granchi Z."/>
            <person name="Peng M."/>
            <person name="de Vries R.P."/>
            <person name="Hilden K."/>
            <person name="Makela M.R."/>
            <person name="Grigoriev I."/>
            <person name="Riley R."/>
        </authorList>
    </citation>
    <scope>NUCLEOTIDE SEQUENCE [LARGE SCALE GENOMIC DNA]</scope>
    <source>
        <strain evidence="2 3">FBCC195</strain>
    </source>
</reference>
<protein>
    <submittedName>
        <fullName evidence="2">Uncharacterized protein</fullName>
    </submittedName>
</protein>
<dbReference type="AlphaFoldDB" id="A0A2R6RVM2"/>
<gene>
    <name evidence="2" type="ORF">PHLCEN_2v1893</name>
</gene>
<comment type="caution">
    <text evidence="2">The sequence shown here is derived from an EMBL/GenBank/DDBJ whole genome shotgun (WGS) entry which is preliminary data.</text>
</comment>
<keyword evidence="3" id="KW-1185">Reference proteome</keyword>
<organism evidence="2 3">
    <name type="scientific">Hermanssonia centrifuga</name>
    <dbReference type="NCBI Taxonomy" id="98765"/>
    <lineage>
        <taxon>Eukaryota</taxon>
        <taxon>Fungi</taxon>
        <taxon>Dikarya</taxon>
        <taxon>Basidiomycota</taxon>
        <taxon>Agaricomycotina</taxon>
        <taxon>Agaricomycetes</taxon>
        <taxon>Polyporales</taxon>
        <taxon>Meruliaceae</taxon>
        <taxon>Hermanssonia</taxon>
    </lineage>
</organism>
<accession>A0A2R6RVM2</accession>
<dbReference type="Proteomes" id="UP000186601">
    <property type="component" value="Unassembled WGS sequence"/>
</dbReference>
<evidence type="ECO:0000313" key="3">
    <source>
        <dbReference type="Proteomes" id="UP000186601"/>
    </source>
</evidence>
<sequence length="93" mass="10147">GWRRAREECKRQLMGKSISLGLSEETRHMYEESLGQGMQVDDQLDDDATMQFDDNAGPAGGDVPRAGESSDNLEGEEKADEFVSAVHDALAST</sequence>
<evidence type="ECO:0000313" key="2">
    <source>
        <dbReference type="EMBL" id="PSS34068.1"/>
    </source>
</evidence>
<evidence type="ECO:0000256" key="1">
    <source>
        <dbReference type="SAM" id="MobiDB-lite"/>
    </source>
</evidence>
<name>A0A2R6RVM2_9APHY</name>
<proteinExistence type="predicted"/>
<feature type="non-terminal residue" evidence="2">
    <location>
        <position position="1"/>
    </location>
</feature>
<dbReference type="EMBL" id="MLYV02000159">
    <property type="protein sequence ID" value="PSS34068.1"/>
    <property type="molecule type" value="Genomic_DNA"/>
</dbReference>